<dbReference type="Proteomes" id="UP001060215">
    <property type="component" value="Chromosome 3"/>
</dbReference>
<evidence type="ECO:0000313" key="2">
    <source>
        <dbReference type="Proteomes" id="UP001060215"/>
    </source>
</evidence>
<keyword evidence="2" id="KW-1185">Reference proteome</keyword>
<organism evidence="1 2">
    <name type="scientific">Camellia lanceoleosa</name>
    <dbReference type="NCBI Taxonomy" id="1840588"/>
    <lineage>
        <taxon>Eukaryota</taxon>
        <taxon>Viridiplantae</taxon>
        <taxon>Streptophyta</taxon>
        <taxon>Embryophyta</taxon>
        <taxon>Tracheophyta</taxon>
        <taxon>Spermatophyta</taxon>
        <taxon>Magnoliopsida</taxon>
        <taxon>eudicotyledons</taxon>
        <taxon>Gunneridae</taxon>
        <taxon>Pentapetalae</taxon>
        <taxon>asterids</taxon>
        <taxon>Ericales</taxon>
        <taxon>Theaceae</taxon>
        <taxon>Camellia</taxon>
    </lineage>
</organism>
<evidence type="ECO:0000313" key="1">
    <source>
        <dbReference type="EMBL" id="KAI8028120.1"/>
    </source>
</evidence>
<gene>
    <name evidence="1" type="ORF">LOK49_LG02G00363</name>
</gene>
<reference evidence="1 2" key="1">
    <citation type="journal article" date="2022" name="Plant J.">
        <title>Chromosome-level genome of Camellia lanceoleosa provides a valuable resource for understanding genome evolution and self-incompatibility.</title>
        <authorList>
            <person name="Gong W."/>
            <person name="Xiao S."/>
            <person name="Wang L."/>
            <person name="Liao Z."/>
            <person name="Chang Y."/>
            <person name="Mo W."/>
            <person name="Hu G."/>
            <person name="Li W."/>
            <person name="Zhao G."/>
            <person name="Zhu H."/>
            <person name="Hu X."/>
            <person name="Ji K."/>
            <person name="Xiang X."/>
            <person name="Song Q."/>
            <person name="Yuan D."/>
            <person name="Jin S."/>
            <person name="Zhang L."/>
        </authorList>
    </citation>
    <scope>NUCLEOTIDE SEQUENCE [LARGE SCALE GENOMIC DNA]</scope>
    <source>
        <strain evidence="1">SQ_2022a</strain>
    </source>
</reference>
<name>A0ACC0IR74_9ERIC</name>
<protein>
    <submittedName>
        <fullName evidence="1">Uncharacterized protein</fullName>
    </submittedName>
</protein>
<comment type="caution">
    <text evidence="1">The sequence shown here is derived from an EMBL/GenBank/DDBJ whole genome shotgun (WGS) entry which is preliminary data.</text>
</comment>
<accession>A0ACC0IR74</accession>
<sequence length="273" mass="30561">MEEETKKPAQTTPPPTQIPDPNTPQNLPHQPPPSMEQPQPPQTSQNPDSNTTQNPPNTNPPNPSQNLTPQPMEESETAQTTLPTQNPIPNPPNTTQNLPPPHLPPLPQKNNKRPLDQNGHIQNSKYFKMRAVLKDLRPHFIEVLRTPVFHNCKAAHEIREQMKLLMDLYKEMAAETISIDKFKNVPEGPLSGEIQFGQKHNHQFAKPTEQPSAPVLLGTISDKQTQGTYIVGGSAFGWNFVTYPGSKSVYYGRTKEMFRSANVVIPQENPNLT</sequence>
<dbReference type="EMBL" id="CM045760">
    <property type="protein sequence ID" value="KAI8028120.1"/>
    <property type="molecule type" value="Genomic_DNA"/>
</dbReference>
<proteinExistence type="predicted"/>